<name>A0A5C1AGW3_9BACT</name>
<proteinExistence type="predicted"/>
<keyword evidence="2" id="KW-0575">Peroxidase</keyword>
<feature type="domain" description="Carboxymuconolactone decarboxylase-like" evidence="1">
    <location>
        <begin position="41"/>
        <end position="119"/>
    </location>
</feature>
<sequence>MSRLNSVHPETATGRAKELLDAVKHHLGMVPNMTRAMANAPAVLDAYLQFSGALAKGALSPKVREQIALAVAEANGCNYCLAAHNAVGKMVGLTADQIRDSRLGTAVDAKANALVRFARQVVNARGRVTDSDLAAVRTAGWDDGAIAEVVANVAVHVFTNYFNLVGDIAIDFPPVEPLPQETVAA</sequence>
<dbReference type="Proteomes" id="UP000324974">
    <property type="component" value="Chromosome"/>
</dbReference>
<dbReference type="InterPro" id="IPR004675">
    <property type="entry name" value="AhpD_core"/>
</dbReference>
<evidence type="ECO:0000313" key="3">
    <source>
        <dbReference type="Proteomes" id="UP000324974"/>
    </source>
</evidence>
<accession>A0A5C1AGW3</accession>
<dbReference type="SUPFAM" id="SSF69118">
    <property type="entry name" value="AhpD-like"/>
    <property type="match status" value="1"/>
</dbReference>
<dbReference type="GO" id="GO:0051920">
    <property type="term" value="F:peroxiredoxin activity"/>
    <property type="evidence" value="ECO:0007669"/>
    <property type="project" value="InterPro"/>
</dbReference>
<reference evidence="3" key="1">
    <citation type="submission" date="2019-08" db="EMBL/GenBank/DDBJ databases">
        <title>Limnoglobus roseus gen. nov., sp. nov., a novel freshwater planctomycete with a giant genome from the family Gemmataceae.</title>
        <authorList>
            <person name="Kulichevskaya I.S."/>
            <person name="Naumoff D.G."/>
            <person name="Miroshnikov K."/>
            <person name="Ivanova A."/>
            <person name="Philippov D.A."/>
            <person name="Hakobyan A."/>
            <person name="Rijpstra I.C."/>
            <person name="Sinninghe Damste J.S."/>
            <person name="Liesack W."/>
            <person name="Dedysh S.N."/>
        </authorList>
    </citation>
    <scope>NUCLEOTIDE SEQUENCE [LARGE SCALE GENOMIC DNA]</scope>
    <source>
        <strain evidence="3">PX52</strain>
    </source>
</reference>
<gene>
    <name evidence="2" type="ORF">PX52LOC_04472</name>
</gene>
<organism evidence="2 3">
    <name type="scientific">Limnoglobus roseus</name>
    <dbReference type="NCBI Taxonomy" id="2598579"/>
    <lineage>
        <taxon>Bacteria</taxon>
        <taxon>Pseudomonadati</taxon>
        <taxon>Planctomycetota</taxon>
        <taxon>Planctomycetia</taxon>
        <taxon>Gemmatales</taxon>
        <taxon>Gemmataceae</taxon>
        <taxon>Limnoglobus</taxon>
    </lineage>
</organism>
<evidence type="ECO:0000313" key="2">
    <source>
        <dbReference type="EMBL" id="QEL17483.1"/>
    </source>
</evidence>
<dbReference type="OrthoDB" id="9801997at2"/>
<dbReference type="Pfam" id="PF02627">
    <property type="entry name" value="CMD"/>
    <property type="match status" value="1"/>
</dbReference>
<dbReference type="Gene3D" id="1.20.1290.10">
    <property type="entry name" value="AhpD-like"/>
    <property type="match status" value="1"/>
</dbReference>
<keyword evidence="3" id="KW-1185">Reference proteome</keyword>
<dbReference type="PANTHER" id="PTHR35446">
    <property type="entry name" value="SI:CH211-175M2.5"/>
    <property type="match status" value="1"/>
</dbReference>
<dbReference type="RefSeq" id="WP_149112085.1">
    <property type="nucleotide sequence ID" value="NZ_CP042425.1"/>
</dbReference>
<dbReference type="AlphaFoldDB" id="A0A5C1AGW3"/>
<dbReference type="PANTHER" id="PTHR35446:SF3">
    <property type="entry name" value="CMD DOMAIN-CONTAINING PROTEIN"/>
    <property type="match status" value="1"/>
</dbReference>
<dbReference type="InterPro" id="IPR010195">
    <property type="entry name" value="Uncharacterised_peroxidase-rel"/>
</dbReference>
<protein>
    <submittedName>
        <fullName evidence="2">Peroxidase</fullName>
    </submittedName>
</protein>
<dbReference type="KEGG" id="lrs:PX52LOC_04472"/>
<dbReference type="NCBIfam" id="TIGR01926">
    <property type="entry name" value="peroxid_rel"/>
    <property type="match status" value="1"/>
</dbReference>
<keyword evidence="2" id="KW-0560">Oxidoreductase</keyword>
<evidence type="ECO:0000259" key="1">
    <source>
        <dbReference type="Pfam" id="PF02627"/>
    </source>
</evidence>
<dbReference type="InterPro" id="IPR029032">
    <property type="entry name" value="AhpD-like"/>
</dbReference>
<dbReference type="InterPro" id="IPR003779">
    <property type="entry name" value="CMD-like"/>
</dbReference>
<dbReference type="NCBIfam" id="TIGR00778">
    <property type="entry name" value="ahpD_dom"/>
    <property type="match status" value="1"/>
</dbReference>
<dbReference type="EMBL" id="CP042425">
    <property type="protein sequence ID" value="QEL17483.1"/>
    <property type="molecule type" value="Genomic_DNA"/>
</dbReference>